<dbReference type="GO" id="GO:0050660">
    <property type="term" value="F:flavin adenine dinucleotide binding"/>
    <property type="evidence" value="ECO:0007669"/>
    <property type="project" value="InterPro"/>
</dbReference>
<comment type="similarity">
    <text evidence="2 6">Belongs to the acyl-CoA dehydrogenase family.</text>
</comment>
<evidence type="ECO:0000259" key="7">
    <source>
        <dbReference type="Pfam" id="PF00441"/>
    </source>
</evidence>
<name>A0A5C6UKC8_9SPHN</name>
<evidence type="ECO:0000256" key="1">
    <source>
        <dbReference type="ARBA" id="ARBA00001974"/>
    </source>
</evidence>
<dbReference type="OrthoDB" id="7328575at2"/>
<dbReference type="PANTHER" id="PTHR43884:SF20">
    <property type="entry name" value="ACYL-COA DEHYDROGENASE FADE28"/>
    <property type="match status" value="1"/>
</dbReference>
<evidence type="ECO:0000313" key="10">
    <source>
        <dbReference type="EMBL" id="TXC73522.1"/>
    </source>
</evidence>
<keyword evidence="3 6" id="KW-0285">Flavoprotein</keyword>
<dbReference type="Pfam" id="PF02770">
    <property type="entry name" value="Acyl-CoA_dh_M"/>
    <property type="match status" value="1"/>
</dbReference>
<dbReference type="Gene3D" id="1.10.540.10">
    <property type="entry name" value="Acyl-CoA dehydrogenase/oxidase, N-terminal domain"/>
    <property type="match status" value="1"/>
</dbReference>
<dbReference type="PANTHER" id="PTHR43884">
    <property type="entry name" value="ACYL-COA DEHYDROGENASE"/>
    <property type="match status" value="1"/>
</dbReference>
<evidence type="ECO:0000259" key="9">
    <source>
        <dbReference type="Pfam" id="PF02771"/>
    </source>
</evidence>
<keyword evidence="4 6" id="KW-0274">FAD</keyword>
<dbReference type="Proteomes" id="UP000321129">
    <property type="component" value="Unassembled WGS sequence"/>
</dbReference>
<evidence type="ECO:0000259" key="8">
    <source>
        <dbReference type="Pfam" id="PF02770"/>
    </source>
</evidence>
<evidence type="ECO:0000256" key="2">
    <source>
        <dbReference type="ARBA" id="ARBA00009347"/>
    </source>
</evidence>
<dbReference type="RefSeq" id="WP_147121359.1">
    <property type="nucleotide sequence ID" value="NZ_VOPY01000001.1"/>
</dbReference>
<keyword evidence="5 6" id="KW-0560">Oxidoreductase</keyword>
<dbReference type="Gene3D" id="1.20.140.10">
    <property type="entry name" value="Butyryl-CoA Dehydrogenase, subunit A, domain 3"/>
    <property type="match status" value="1"/>
</dbReference>
<gene>
    <name evidence="10" type="ORF">FSZ31_01870</name>
</gene>
<comment type="cofactor">
    <cofactor evidence="1 6">
        <name>FAD</name>
        <dbReference type="ChEBI" id="CHEBI:57692"/>
    </cofactor>
</comment>
<dbReference type="EMBL" id="VOPY01000001">
    <property type="protein sequence ID" value="TXC73522.1"/>
    <property type="molecule type" value="Genomic_DNA"/>
</dbReference>
<accession>A0A5C6UKC8</accession>
<dbReference type="GO" id="GO:0003995">
    <property type="term" value="F:acyl-CoA dehydrogenase activity"/>
    <property type="evidence" value="ECO:0007669"/>
    <property type="project" value="TreeGrafter"/>
</dbReference>
<dbReference type="Pfam" id="PF02771">
    <property type="entry name" value="Acyl-CoA_dh_N"/>
    <property type="match status" value="1"/>
</dbReference>
<sequence length="379" mass="39947">MPLILDDDQTMLRDTAHEFMMGEGSIAKQLRHWRDMQCKDGFGHDLWRQFGEMGFAGMLASEADGGLGMGAVEAGVVMEEIGRNLTPSPFLSTAIVGVTALAAADDDARARWLPGIVEGRTILGIAIDEGARHDPSNIAMTATKSGNGFKLDGRKRAVLQGASADALIVVARTSGAAGDTQGLTVFAVPTDAAGLSRDAVRLVDSSMAAHCDFDGVEVDGGSVIGDVDNGWAVVSKMLAAGRAGAASEAVGVGGGAMDITFEYLKGRKQFGRHIGSFQALQHRAAHLYSEIEIARAAVLKACQLIDENADNAELMVSVAKAKAGDAANLAVREGVQMHGGVGMTDEYDIGLYMKRDRALAEYFGDGRYHANRVAELLGY</sequence>
<evidence type="ECO:0000256" key="4">
    <source>
        <dbReference type="ARBA" id="ARBA00022827"/>
    </source>
</evidence>
<reference evidence="10 11" key="1">
    <citation type="submission" date="2019-08" db="EMBL/GenBank/DDBJ databases">
        <title>Sphingorhabdus soil sp. nov., isolated from arctic soil.</title>
        <authorList>
            <person name="Liu Y."/>
        </authorList>
    </citation>
    <scope>NUCLEOTIDE SEQUENCE [LARGE SCALE GENOMIC DNA]</scope>
    <source>
        <strain evidence="10 11">D-2Q-5-6</strain>
    </source>
</reference>
<keyword evidence="11" id="KW-1185">Reference proteome</keyword>
<dbReference type="SUPFAM" id="SSF56645">
    <property type="entry name" value="Acyl-CoA dehydrogenase NM domain-like"/>
    <property type="match status" value="1"/>
</dbReference>
<dbReference type="Gene3D" id="2.40.110.10">
    <property type="entry name" value="Butyryl-CoA Dehydrogenase, subunit A, domain 2"/>
    <property type="match status" value="1"/>
</dbReference>
<feature type="domain" description="Acyl-CoA dehydrogenase/oxidase C-terminal" evidence="7">
    <location>
        <begin position="229"/>
        <end position="375"/>
    </location>
</feature>
<dbReference type="InterPro" id="IPR046373">
    <property type="entry name" value="Acyl-CoA_Oxase/DH_mid-dom_sf"/>
</dbReference>
<dbReference type="InterPro" id="IPR006091">
    <property type="entry name" value="Acyl-CoA_Oxase/DH_mid-dom"/>
</dbReference>
<dbReference type="InterPro" id="IPR009075">
    <property type="entry name" value="AcylCo_DH/oxidase_C"/>
</dbReference>
<dbReference type="AlphaFoldDB" id="A0A5C6UKC8"/>
<feature type="domain" description="Acyl-CoA dehydrogenase/oxidase N-terminal" evidence="9">
    <location>
        <begin position="7"/>
        <end position="119"/>
    </location>
</feature>
<evidence type="ECO:0000313" key="11">
    <source>
        <dbReference type="Proteomes" id="UP000321129"/>
    </source>
</evidence>
<dbReference type="InterPro" id="IPR037069">
    <property type="entry name" value="AcylCoA_DH/ox_N_sf"/>
</dbReference>
<dbReference type="Pfam" id="PF00441">
    <property type="entry name" value="Acyl-CoA_dh_1"/>
    <property type="match status" value="1"/>
</dbReference>
<feature type="domain" description="Acyl-CoA oxidase/dehydrogenase middle" evidence="8">
    <location>
        <begin position="129"/>
        <end position="200"/>
    </location>
</feature>
<organism evidence="10 11">
    <name type="scientific">Flavisphingopyxis soli</name>
    <dbReference type="NCBI Taxonomy" id="2601267"/>
    <lineage>
        <taxon>Bacteria</taxon>
        <taxon>Pseudomonadati</taxon>
        <taxon>Pseudomonadota</taxon>
        <taxon>Alphaproteobacteria</taxon>
        <taxon>Sphingomonadales</taxon>
        <taxon>Sphingopyxidaceae</taxon>
        <taxon>Flavisphingopyxis</taxon>
    </lineage>
</organism>
<dbReference type="CDD" id="cd00567">
    <property type="entry name" value="ACAD"/>
    <property type="match status" value="1"/>
</dbReference>
<dbReference type="SUPFAM" id="SSF47203">
    <property type="entry name" value="Acyl-CoA dehydrogenase C-terminal domain-like"/>
    <property type="match status" value="1"/>
</dbReference>
<evidence type="ECO:0000256" key="6">
    <source>
        <dbReference type="RuleBase" id="RU362125"/>
    </source>
</evidence>
<comment type="caution">
    <text evidence="10">The sequence shown here is derived from an EMBL/GenBank/DDBJ whole genome shotgun (WGS) entry which is preliminary data.</text>
</comment>
<evidence type="ECO:0000256" key="3">
    <source>
        <dbReference type="ARBA" id="ARBA00022630"/>
    </source>
</evidence>
<protein>
    <submittedName>
        <fullName evidence="10">Acyl-CoA dehydrogenase</fullName>
    </submittedName>
</protein>
<proteinExistence type="inferred from homology"/>
<dbReference type="InterPro" id="IPR009100">
    <property type="entry name" value="AcylCoA_DH/oxidase_NM_dom_sf"/>
</dbReference>
<evidence type="ECO:0000256" key="5">
    <source>
        <dbReference type="ARBA" id="ARBA00023002"/>
    </source>
</evidence>
<dbReference type="InterPro" id="IPR036250">
    <property type="entry name" value="AcylCo_DH-like_C"/>
</dbReference>
<dbReference type="InterPro" id="IPR013786">
    <property type="entry name" value="AcylCoA_DH/ox_N"/>
</dbReference>